<evidence type="ECO:0000313" key="3">
    <source>
        <dbReference type="Proteomes" id="UP000308953"/>
    </source>
</evidence>
<feature type="compositionally biased region" description="Polar residues" evidence="1">
    <location>
        <begin position="553"/>
        <end position="573"/>
    </location>
</feature>
<dbReference type="AlphaFoldDB" id="A0A4S9F9F5"/>
<reference evidence="2 3" key="1">
    <citation type="submission" date="2018-10" db="EMBL/GenBank/DDBJ databases">
        <title>Fifty Aureobasidium pullulans genomes reveal a recombining polyextremotolerant generalist.</title>
        <authorList>
            <person name="Gostincar C."/>
            <person name="Turk M."/>
            <person name="Zajc J."/>
            <person name="Gunde-Cimerman N."/>
        </authorList>
    </citation>
    <scope>NUCLEOTIDE SEQUENCE [LARGE SCALE GENOMIC DNA]</scope>
    <source>
        <strain evidence="2 3">EXF-9785</strain>
    </source>
</reference>
<accession>A0A4S9F9F5</accession>
<feature type="region of interest" description="Disordered" evidence="1">
    <location>
        <begin position="451"/>
        <end position="573"/>
    </location>
</feature>
<evidence type="ECO:0000256" key="1">
    <source>
        <dbReference type="SAM" id="MobiDB-lite"/>
    </source>
</evidence>
<comment type="caution">
    <text evidence="2">The sequence shown here is derived from an EMBL/GenBank/DDBJ whole genome shotgun (WGS) entry which is preliminary data.</text>
</comment>
<protein>
    <submittedName>
        <fullName evidence="2">Uncharacterized protein</fullName>
    </submittedName>
</protein>
<gene>
    <name evidence="2" type="ORF">D6D10_00698</name>
</gene>
<evidence type="ECO:0000313" key="2">
    <source>
        <dbReference type="EMBL" id="THX44086.1"/>
    </source>
</evidence>
<feature type="compositionally biased region" description="Polar residues" evidence="1">
    <location>
        <begin position="472"/>
        <end position="487"/>
    </location>
</feature>
<feature type="non-terminal residue" evidence="2">
    <location>
        <position position="1"/>
    </location>
</feature>
<sequence length="741" mass="82388">ALRILTLFTKSFHQRALLPHLSILLTPLRAITHPYYTPFFYDNRTLRLQSSKAQRAVFCDAFKSHKMAPTIGDIQKRLGLKGAIIRGGEPWKTDEIKDLEKDIRDFYQKYEPYLKREEEYPAEFDDEIIAVLKTHAKKVWPDTLIRSEATTKWLYVAGEIPEYLEDLYHDRHMDKIEPLFRELLNMRVKIYRGNQRHAEIKKQQKAQEIAAATAASPALSDSDLTDFDSSGGTPSLIHVIKFESDESRERLQAIVKGDEFSLRKRKVTQTDSPLDAIKRSKQTATPAEHDYAQHIPTWATTNNDTVRVATPQRYENAPELLVSAASGLTHGFVPVNLPQPQSYEQPRLQEVSDSDEDTSVRGGATLSLHSSDGSCPDLENVAHHQPDTPSEGVTLSSGMQYSLPQGTPLRAQMSGMEKSVPQSLEHPRDVATEGSLPSVIGDQFIPWQKLDNKKRMARRSKVPLRPMMANGDSDSTPELSARGSQSVMDLPSRPSAGVSNSPLPQRDVSMSADVDVNGDDSHSSNSNTEKRKLKRRTNWTAPTSESSKRRSRNTSTVTPSAPKDAQQNLTPLSVHQRTYHIPSVDASPRQAAQQYAASPVNAVLDAAGPQPRPADSPVTTTGPIIINKAMIPPADMPVSAELITTHFAKTFVKFNLAVNGRSFLKMIKLGDCFDAANLHATINNRFKHALQGQVPTEIAFTIRDNEYAIDSDEGGQVLYDEFLQVLVNGHQSSPVVAEVRV</sequence>
<feature type="compositionally biased region" description="Polar residues" evidence="1">
    <location>
        <begin position="387"/>
        <end position="405"/>
    </location>
</feature>
<organism evidence="2 3">
    <name type="scientific">Aureobasidium pullulans</name>
    <name type="common">Black yeast</name>
    <name type="synonym">Pullularia pullulans</name>
    <dbReference type="NCBI Taxonomy" id="5580"/>
    <lineage>
        <taxon>Eukaryota</taxon>
        <taxon>Fungi</taxon>
        <taxon>Dikarya</taxon>
        <taxon>Ascomycota</taxon>
        <taxon>Pezizomycotina</taxon>
        <taxon>Dothideomycetes</taxon>
        <taxon>Dothideomycetidae</taxon>
        <taxon>Dothideales</taxon>
        <taxon>Saccotheciaceae</taxon>
        <taxon>Aureobasidium</taxon>
    </lineage>
</organism>
<dbReference type="EMBL" id="QZAV01000006">
    <property type="protein sequence ID" value="THX44086.1"/>
    <property type="molecule type" value="Genomic_DNA"/>
</dbReference>
<dbReference type="Proteomes" id="UP000308953">
    <property type="component" value="Unassembled WGS sequence"/>
</dbReference>
<name>A0A4S9F9F5_AURPU</name>
<feature type="region of interest" description="Disordered" evidence="1">
    <location>
        <begin position="345"/>
        <end position="437"/>
    </location>
</feature>
<proteinExistence type="predicted"/>